<dbReference type="Pfam" id="PF11145">
    <property type="entry name" value="DUF2921"/>
    <property type="match status" value="1"/>
</dbReference>
<dbReference type="Proteomes" id="UP000030645">
    <property type="component" value="Unassembled WGS sequence"/>
</dbReference>
<evidence type="ECO:0000256" key="10">
    <source>
        <dbReference type="SAM" id="Phobius"/>
    </source>
</evidence>
<evidence type="ECO:0000313" key="15">
    <source>
        <dbReference type="Proteomes" id="UP000030645"/>
    </source>
</evidence>
<dbReference type="GO" id="GO:0012505">
    <property type="term" value="C:endomembrane system"/>
    <property type="evidence" value="ECO:0007669"/>
    <property type="project" value="UniProtKB-SubCell"/>
</dbReference>
<dbReference type="EMBL" id="KE344805">
    <property type="protein sequence ID" value="EXB80182.1"/>
    <property type="molecule type" value="Genomic_DNA"/>
</dbReference>
<feature type="chain" id="PRO_5004928205" description="RING-type E3 ubiquitin transferase" evidence="11">
    <location>
        <begin position="23"/>
        <end position="1082"/>
    </location>
</feature>
<sequence>MKLVYFAIVVWTLCGLLGFGFSLPDSWVEIEQEEPTEVRNESPVTYKYDRIDEVKEECKSVLSSASELSPEDSSVYSIKRQISFKNGDWIQVNGKAPIMPFDVRYKENAYQSDRYFSTVPTEGSDPLNLVSFWVKDVNLAHRSKNSVSVSGLMTIGITANGNFGDYGYDQNSHFGIGPGQSELTIHFQGIYTESKRNGGERVVCMLGNTMLPDREINNPSSHPWEWVNASKPYENQQPPLLEDDRILLVLRFPKKFTLTSRAIRGEMRSLNPKSSDKYFDHVRVTSQLGSSANYEFTSEKIVSKACDPYPYKNGTAVIPVYKGNRFCKIIKGVTRQQAFTVLPNWQCDGEDNFCSKLGPFASANKGINATNGGFKGVNLYLQVIKCDQKTVNRYDSSARVSAVFRASPPSENRYTAAMRSGLGNMTVAAEGIWNSASGQLCMVGCPGIVDAEGNACDSRICLYIPISFSIEQRSIMYGTFSSLSTKPPSYFPLSFEMRILQPSELWNYFQFSRPSYNYTKSGLAGALLERNEEFSFRTVIKKSLLPFPKLEDSEAFEVSLSVLSEDLSLLTAAVPHSKTTNARPSRTEIQMDILSVGPLFRQYWSISSNSTAEEAPYRTKAQYSDNQLLLNVSAQLFITGKEYNNVSALFLEGLYDQRVGKMYLLGCRDVRASWQVLHDSMDLDNGLDCLIEVIVSYPPTTSRWLVDPTASISIASQRNDDDPLRFSPVKLRTFPISYRRQREDILSQRGIEGILRILTLSLAIACITSQLFYINQKTDSVPFMSLVMLGVEAIGYLIPLVTDAEALFKKESSDRSFESSSYDLENSRWFHVLDYMVKLLVMAALLLTLRLCQKVWKSRVRLQTRAPREPHRVPSDKKVLVSTLVIHIIGYILVLILHSMGIGQKPILRRSYAFSQGSSHVLSEWEIELEEYVGLVQDFFLLPQIISNIIWQIDSKPLRKLYYIGITVVRLLPHLYDYVRAPTRNPYFREEYEFVDPSMNFYSKFGDITIPLTAIVLAALVYVQQRWTYEKLSRSLTLGRCRLLPSASRMYERLPSNSKAFEAELASGANGSASNEEEHDLE</sequence>
<evidence type="ECO:0000256" key="5">
    <source>
        <dbReference type="ARBA" id="ARBA00022679"/>
    </source>
</evidence>
<evidence type="ECO:0000256" key="7">
    <source>
        <dbReference type="ARBA" id="ARBA00022786"/>
    </source>
</evidence>
<evidence type="ECO:0000256" key="6">
    <source>
        <dbReference type="ARBA" id="ARBA00022692"/>
    </source>
</evidence>
<organism evidence="14 15">
    <name type="scientific">Morus notabilis</name>
    <dbReference type="NCBI Taxonomy" id="981085"/>
    <lineage>
        <taxon>Eukaryota</taxon>
        <taxon>Viridiplantae</taxon>
        <taxon>Streptophyta</taxon>
        <taxon>Embryophyta</taxon>
        <taxon>Tracheophyta</taxon>
        <taxon>Spermatophyta</taxon>
        <taxon>Magnoliopsida</taxon>
        <taxon>eudicotyledons</taxon>
        <taxon>Gunneridae</taxon>
        <taxon>Pentapetalae</taxon>
        <taxon>rosids</taxon>
        <taxon>fabids</taxon>
        <taxon>Rosales</taxon>
        <taxon>Moraceae</taxon>
        <taxon>Moreae</taxon>
        <taxon>Morus</taxon>
    </lineage>
</organism>
<feature type="signal peptide" evidence="11">
    <location>
        <begin position="1"/>
        <end position="22"/>
    </location>
</feature>
<evidence type="ECO:0000256" key="3">
    <source>
        <dbReference type="ARBA" id="ARBA00004906"/>
    </source>
</evidence>
<keyword evidence="9 10" id="KW-0472">Membrane</keyword>
<feature type="domain" description="DUF2921" evidence="13">
    <location>
        <begin position="533"/>
        <end position="729"/>
    </location>
</feature>
<feature type="transmembrane region" description="Helical" evidence="10">
    <location>
        <begin position="781"/>
        <end position="801"/>
    </location>
</feature>
<dbReference type="OrthoDB" id="618601at2759"/>
<name>W9RAK1_9ROSA</name>
<dbReference type="EC" id="2.3.2.27" evidence="4"/>
<evidence type="ECO:0000259" key="13">
    <source>
        <dbReference type="Pfam" id="PF25333"/>
    </source>
</evidence>
<evidence type="ECO:0000256" key="11">
    <source>
        <dbReference type="SAM" id="SignalP"/>
    </source>
</evidence>
<feature type="domain" description="DUF2921" evidence="13">
    <location>
        <begin position="54"/>
        <end position="282"/>
    </location>
</feature>
<feature type="transmembrane region" description="Helical" evidence="10">
    <location>
        <begin position="753"/>
        <end position="774"/>
    </location>
</feature>
<keyword evidence="5" id="KW-0808">Transferase</keyword>
<evidence type="ECO:0000259" key="12">
    <source>
        <dbReference type="Pfam" id="PF11145"/>
    </source>
</evidence>
<comment type="pathway">
    <text evidence="3">Protein modification; protein ubiquitination.</text>
</comment>
<evidence type="ECO:0000256" key="2">
    <source>
        <dbReference type="ARBA" id="ARBA00004127"/>
    </source>
</evidence>
<evidence type="ECO:0000256" key="4">
    <source>
        <dbReference type="ARBA" id="ARBA00012483"/>
    </source>
</evidence>
<dbReference type="InterPro" id="IPR057425">
    <property type="entry name" value="DUF2921_N"/>
</dbReference>
<feature type="transmembrane region" description="Helical" evidence="10">
    <location>
        <begin position="835"/>
        <end position="852"/>
    </location>
</feature>
<dbReference type="InterPro" id="IPR021319">
    <property type="entry name" value="DUF2921"/>
</dbReference>
<gene>
    <name evidence="14" type="ORF">L484_003183</name>
</gene>
<dbReference type="eggNOG" id="ENOG502QUZB">
    <property type="taxonomic scope" value="Eukaryota"/>
</dbReference>
<comment type="subcellular location">
    <subcellularLocation>
        <location evidence="2">Endomembrane system</location>
        <topology evidence="2">Multi-pass membrane protein</topology>
    </subcellularLocation>
</comment>
<feature type="transmembrane region" description="Helical" evidence="10">
    <location>
        <begin position="879"/>
        <end position="902"/>
    </location>
</feature>
<dbReference type="PANTHER" id="PTHR33389:SF4">
    <property type="entry name" value="PII, URIDYLYLTRANSFERASE (DUF2921)"/>
    <property type="match status" value="1"/>
</dbReference>
<keyword evidence="15" id="KW-1185">Reference proteome</keyword>
<feature type="domain" description="DUF2921" evidence="13">
    <location>
        <begin position="302"/>
        <end position="492"/>
    </location>
</feature>
<comment type="catalytic activity">
    <reaction evidence="1">
        <text>S-ubiquitinyl-[E2 ubiquitin-conjugating enzyme]-L-cysteine + [acceptor protein]-L-lysine = [E2 ubiquitin-conjugating enzyme]-L-cysteine + N(6)-ubiquitinyl-[acceptor protein]-L-lysine.</text>
        <dbReference type="EC" id="2.3.2.27"/>
    </reaction>
</comment>
<keyword evidence="6 10" id="KW-0812">Transmembrane</keyword>
<feature type="domain" description="SWEET-like" evidence="12">
    <location>
        <begin position="741"/>
        <end position="1028"/>
    </location>
</feature>
<evidence type="ECO:0000256" key="1">
    <source>
        <dbReference type="ARBA" id="ARBA00000900"/>
    </source>
</evidence>
<dbReference type="PANTHER" id="PTHR33389">
    <property type="entry name" value="FAMILY PROTEIN, PUTATIVE (DUF2921)-RELATED"/>
    <property type="match status" value="1"/>
</dbReference>
<keyword evidence="8 10" id="KW-1133">Transmembrane helix</keyword>
<reference evidence="15" key="1">
    <citation type="submission" date="2013-01" db="EMBL/GenBank/DDBJ databases">
        <title>Draft Genome Sequence of a Mulberry Tree, Morus notabilis C.K. Schneid.</title>
        <authorList>
            <person name="He N."/>
            <person name="Zhao S."/>
        </authorList>
    </citation>
    <scope>NUCLEOTIDE SEQUENCE</scope>
</reference>
<dbReference type="KEGG" id="mnt:21386727"/>
<proteinExistence type="predicted"/>
<accession>W9RAK1</accession>
<dbReference type="GO" id="GO:0061630">
    <property type="term" value="F:ubiquitin protein ligase activity"/>
    <property type="evidence" value="ECO:0007669"/>
    <property type="project" value="UniProtKB-EC"/>
</dbReference>
<keyword evidence="7" id="KW-0833">Ubl conjugation pathway</keyword>
<evidence type="ECO:0000313" key="14">
    <source>
        <dbReference type="EMBL" id="EXB80182.1"/>
    </source>
</evidence>
<protein>
    <recommendedName>
        <fullName evidence="4">RING-type E3 ubiquitin transferase</fullName>
        <ecNumber evidence="4">2.3.2.27</ecNumber>
    </recommendedName>
</protein>
<dbReference type="Pfam" id="PF25333">
    <property type="entry name" value="DUF2921_N"/>
    <property type="match status" value="3"/>
</dbReference>
<dbReference type="AlphaFoldDB" id="W9RAK1"/>
<keyword evidence="11" id="KW-0732">Signal</keyword>
<evidence type="ECO:0000256" key="8">
    <source>
        <dbReference type="ARBA" id="ARBA00022989"/>
    </source>
</evidence>
<evidence type="ECO:0000256" key="9">
    <source>
        <dbReference type="ARBA" id="ARBA00023136"/>
    </source>
</evidence>
<dbReference type="STRING" id="981085.W9RAK1"/>